<organism evidence="1 2">
    <name type="scientific">Tanacetum coccineum</name>
    <dbReference type="NCBI Taxonomy" id="301880"/>
    <lineage>
        <taxon>Eukaryota</taxon>
        <taxon>Viridiplantae</taxon>
        <taxon>Streptophyta</taxon>
        <taxon>Embryophyta</taxon>
        <taxon>Tracheophyta</taxon>
        <taxon>Spermatophyta</taxon>
        <taxon>Magnoliopsida</taxon>
        <taxon>eudicotyledons</taxon>
        <taxon>Gunneridae</taxon>
        <taxon>Pentapetalae</taxon>
        <taxon>asterids</taxon>
        <taxon>campanulids</taxon>
        <taxon>Asterales</taxon>
        <taxon>Asteraceae</taxon>
        <taxon>Asteroideae</taxon>
        <taxon>Anthemideae</taxon>
        <taxon>Anthemidinae</taxon>
        <taxon>Tanacetum</taxon>
    </lineage>
</organism>
<dbReference type="Proteomes" id="UP001151760">
    <property type="component" value="Unassembled WGS sequence"/>
</dbReference>
<reference evidence="1" key="1">
    <citation type="journal article" date="2022" name="Int. J. Mol. Sci.">
        <title>Draft Genome of Tanacetum Coccineum: Genomic Comparison of Closely Related Tanacetum-Family Plants.</title>
        <authorList>
            <person name="Yamashiro T."/>
            <person name="Shiraishi A."/>
            <person name="Nakayama K."/>
            <person name="Satake H."/>
        </authorList>
    </citation>
    <scope>NUCLEOTIDE SEQUENCE</scope>
</reference>
<proteinExistence type="predicted"/>
<name>A0ABQ5EH83_9ASTR</name>
<comment type="caution">
    <text evidence="1">The sequence shown here is derived from an EMBL/GenBank/DDBJ whole genome shotgun (WGS) entry which is preliminary data.</text>
</comment>
<protein>
    <submittedName>
        <fullName evidence="1">Uncharacterized protein</fullName>
    </submittedName>
</protein>
<keyword evidence="2" id="KW-1185">Reference proteome</keyword>
<reference evidence="1" key="2">
    <citation type="submission" date="2022-01" db="EMBL/GenBank/DDBJ databases">
        <authorList>
            <person name="Yamashiro T."/>
            <person name="Shiraishi A."/>
            <person name="Satake H."/>
            <person name="Nakayama K."/>
        </authorList>
    </citation>
    <scope>NUCLEOTIDE SEQUENCE</scope>
</reference>
<accession>A0ABQ5EH83</accession>
<dbReference type="EMBL" id="BQNB010016295">
    <property type="protein sequence ID" value="GJT50122.1"/>
    <property type="molecule type" value="Genomic_DNA"/>
</dbReference>
<evidence type="ECO:0000313" key="2">
    <source>
        <dbReference type="Proteomes" id="UP001151760"/>
    </source>
</evidence>
<gene>
    <name evidence="1" type="ORF">Tco_0976279</name>
</gene>
<sequence length="250" mass="26964">MNGILKGSVVPADNVPAGRSSSIPADYVSAGHVLVPADTREQSPKGLGKDAKPNTKWFILRLQGKFGMASQGLYGRGNGKSKKMKKTMLKQQLSRIHCDRREGLHKGYVQIFRRSEIGRVMGVKVAAASHSFSFIGTACFWLKATYILSAAIAQSVSQVPSGRLITNGMCSAFTVAENDKKQDISMKTLTMFEKEGAGQKMNTTIEQPARFAQKKILDITNESSIGTFCYMVTDGCNFHADGADASGSAA</sequence>
<evidence type="ECO:0000313" key="1">
    <source>
        <dbReference type="EMBL" id="GJT50122.1"/>
    </source>
</evidence>